<evidence type="ECO:0000313" key="2">
    <source>
        <dbReference type="Proteomes" id="UP000887578"/>
    </source>
</evidence>
<dbReference type="SMART" id="SM01026">
    <property type="entry name" value="Beach"/>
    <property type="match status" value="1"/>
</dbReference>
<name>A0A914PXI2_9BILA</name>
<reference evidence="3" key="1">
    <citation type="submission" date="2022-11" db="UniProtKB">
        <authorList>
            <consortium name="WormBaseParasite"/>
        </authorList>
    </citation>
    <scope>IDENTIFICATION</scope>
</reference>
<organism evidence="2 3">
    <name type="scientific">Panagrolaimus davidi</name>
    <dbReference type="NCBI Taxonomy" id="227884"/>
    <lineage>
        <taxon>Eukaryota</taxon>
        <taxon>Metazoa</taxon>
        <taxon>Ecdysozoa</taxon>
        <taxon>Nematoda</taxon>
        <taxon>Chromadorea</taxon>
        <taxon>Rhabditida</taxon>
        <taxon>Tylenchina</taxon>
        <taxon>Panagrolaimomorpha</taxon>
        <taxon>Panagrolaimoidea</taxon>
        <taxon>Panagrolaimidae</taxon>
        <taxon>Panagrolaimus</taxon>
    </lineage>
</organism>
<dbReference type="InterPro" id="IPR000409">
    <property type="entry name" value="BEACH_dom"/>
</dbReference>
<dbReference type="SUPFAM" id="SSF81837">
    <property type="entry name" value="BEACH domain"/>
    <property type="match status" value="1"/>
</dbReference>
<protein>
    <submittedName>
        <fullName evidence="3">BEACH domain-containing protein</fullName>
    </submittedName>
</protein>
<keyword evidence="2" id="KW-1185">Reference proteome</keyword>
<dbReference type="Gene3D" id="1.10.1540.10">
    <property type="entry name" value="BEACH domain"/>
    <property type="match status" value="1"/>
</dbReference>
<dbReference type="PANTHER" id="PTHR13743">
    <property type="entry name" value="BEIGE/BEACH-RELATED"/>
    <property type="match status" value="1"/>
</dbReference>
<evidence type="ECO:0000313" key="3">
    <source>
        <dbReference type="WBParaSite" id="PDA_v2.g2353.t1"/>
    </source>
</evidence>
<dbReference type="PANTHER" id="PTHR13743:SF86">
    <property type="entry name" value="LYSOSOMAL-TRAFFICKING REGULATOR"/>
    <property type="match status" value="1"/>
</dbReference>
<dbReference type="WBParaSite" id="PDA_v2.g2353.t1">
    <property type="protein sequence ID" value="PDA_v2.g2353.t1"/>
    <property type="gene ID" value="PDA_v2.g2353"/>
</dbReference>
<evidence type="ECO:0000259" key="1">
    <source>
        <dbReference type="PROSITE" id="PS50197"/>
    </source>
</evidence>
<feature type="domain" description="BEACH" evidence="1">
    <location>
        <begin position="6"/>
        <end position="159"/>
    </location>
</feature>
<dbReference type="PROSITE" id="PS50197">
    <property type="entry name" value="BEACH"/>
    <property type="match status" value="1"/>
</dbReference>
<sequence length="159" mass="18724">MGLGHLMAEEENQLKLINQQWRRGNITNFDYLMTLNKLAGRSFNDLMQYPVFPFILSDYRSTILDLNSTQSFRDLSKPMAIQNKQMEEYYIHNYESLAEENKRIRKEGETFYSSMFGAYHYGSHYSNTGIIAHYLVRVSPFTNVALEYQGLFLTLNYNQ</sequence>
<dbReference type="Proteomes" id="UP000887578">
    <property type="component" value="Unplaced"/>
</dbReference>
<accession>A0A914PXI2</accession>
<dbReference type="Pfam" id="PF02138">
    <property type="entry name" value="Beach"/>
    <property type="match status" value="1"/>
</dbReference>
<dbReference type="InterPro" id="IPR036372">
    <property type="entry name" value="BEACH_dom_sf"/>
</dbReference>
<dbReference type="AlphaFoldDB" id="A0A914PXI2"/>
<proteinExistence type="predicted"/>
<dbReference type="InterPro" id="IPR050865">
    <property type="entry name" value="BEACH_Domain"/>
</dbReference>